<keyword evidence="7" id="KW-0833">Ubl conjugation pathway</keyword>
<evidence type="ECO:0000256" key="7">
    <source>
        <dbReference type="ARBA" id="ARBA00022786"/>
    </source>
</evidence>
<evidence type="ECO:0000256" key="9">
    <source>
        <dbReference type="SAM" id="Coils"/>
    </source>
</evidence>
<reference evidence="13" key="1">
    <citation type="journal article" date="2009" name="Genome Res.">
        <title>Comparative genomic analyses of the human fungal pathogens Coccidioides and their relatives.</title>
        <authorList>
            <person name="Sharpton T.J."/>
            <person name="Stajich J.E."/>
            <person name="Rounsley S.D."/>
            <person name="Gardner M.J."/>
            <person name="Wortman J.R."/>
            <person name="Jordar V.S."/>
            <person name="Maiti R."/>
            <person name="Kodira C.D."/>
            <person name="Neafsey D.E."/>
            <person name="Zeng Q."/>
            <person name="Hung C.-Y."/>
            <person name="McMahan C."/>
            <person name="Muszewska A."/>
            <person name="Grynberg M."/>
            <person name="Mandel M.A."/>
            <person name="Kellner E.M."/>
            <person name="Barker B.M."/>
            <person name="Galgiani J.N."/>
            <person name="Orbach M.J."/>
            <person name="Kirkland T.N."/>
            <person name="Cole G.T."/>
            <person name="Henn M.R."/>
            <person name="Birren B.W."/>
            <person name="Taylor J.W."/>
        </authorList>
    </citation>
    <scope>NUCLEOTIDE SEQUENCE [LARGE SCALE GENOMIC DNA]</scope>
    <source>
        <strain evidence="13">UAMH 1704</strain>
    </source>
</reference>
<evidence type="ECO:0000256" key="5">
    <source>
        <dbReference type="ARBA" id="ARBA00022737"/>
    </source>
</evidence>
<dbReference type="Proteomes" id="UP000002058">
    <property type="component" value="Unassembled WGS sequence"/>
</dbReference>
<keyword evidence="4" id="KW-0479">Metal-binding</keyword>
<dbReference type="EMBL" id="CH476615">
    <property type="protein sequence ID" value="EEP77778.1"/>
    <property type="molecule type" value="Genomic_DNA"/>
</dbReference>
<dbReference type="InterPro" id="IPR031127">
    <property type="entry name" value="E3_UB_ligase_RBR"/>
</dbReference>
<evidence type="ECO:0000256" key="2">
    <source>
        <dbReference type="ARBA" id="ARBA00012251"/>
    </source>
</evidence>
<feature type="coiled-coil region" evidence="9">
    <location>
        <begin position="383"/>
        <end position="542"/>
    </location>
</feature>
<evidence type="ECO:0000256" key="6">
    <source>
        <dbReference type="ARBA" id="ARBA00022771"/>
    </source>
</evidence>
<proteinExistence type="predicted"/>
<feature type="region of interest" description="Disordered" evidence="10">
    <location>
        <begin position="654"/>
        <end position="734"/>
    </location>
</feature>
<evidence type="ECO:0000256" key="4">
    <source>
        <dbReference type="ARBA" id="ARBA00022723"/>
    </source>
</evidence>
<dbReference type="STRING" id="336963.C4JH54"/>
<feature type="compositionally biased region" description="Polar residues" evidence="10">
    <location>
        <begin position="13"/>
        <end position="25"/>
    </location>
</feature>
<dbReference type="GeneID" id="8443072"/>
<feature type="region of interest" description="Disordered" evidence="10">
    <location>
        <begin position="1"/>
        <end position="27"/>
    </location>
</feature>
<dbReference type="RefSeq" id="XP_002543111.1">
    <property type="nucleotide sequence ID" value="XM_002543065.1"/>
</dbReference>
<keyword evidence="8" id="KW-0862">Zinc</keyword>
<evidence type="ECO:0000256" key="3">
    <source>
        <dbReference type="ARBA" id="ARBA00022679"/>
    </source>
</evidence>
<dbReference type="InParanoid" id="C4JH54"/>
<dbReference type="Gene3D" id="1.20.120.1750">
    <property type="match status" value="1"/>
</dbReference>
<evidence type="ECO:0000256" key="8">
    <source>
        <dbReference type="ARBA" id="ARBA00022833"/>
    </source>
</evidence>
<keyword evidence="13" id="KW-1185">Reference proteome</keyword>
<evidence type="ECO:0000313" key="13">
    <source>
        <dbReference type="Proteomes" id="UP000002058"/>
    </source>
</evidence>
<protein>
    <recommendedName>
        <fullName evidence="2">RBR-type E3 ubiquitin transferase</fullName>
        <ecNumber evidence="2">2.3.2.31</ecNumber>
    </recommendedName>
</protein>
<evidence type="ECO:0000313" key="12">
    <source>
        <dbReference type="EMBL" id="EEP77778.1"/>
    </source>
</evidence>
<dbReference type="CDD" id="cd20335">
    <property type="entry name" value="BRcat_RBR"/>
    <property type="match status" value="1"/>
</dbReference>
<feature type="compositionally biased region" description="Pro residues" evidence="10">
    <location>
        <begin position="712"/>
        <end position="727"/>
    </location>
</feature>
<feature type="compositionally biased region" description="Low complexity" evidence="10">
    <location>
        <begin position="127"/>
        <end position="140"/>
    </location>
</feature>
<dbReference type="PROSITE" id="PS51873">
    <property type="entry name" value="TRIAD"/>
    <property type="match status" value="1"/>
</dbReference>
<keyword evidence="9" id="KW-0175">Coiled coil</keyword>
<dbReference type="Pfam" id="PF01485">
    <property type="entry name" value="IBR"/>
    <property type="match status" value="1"/>
</dbReference>
<accession>C4JH54</accession>
<feature type="domain" description="RING-type" evidence="11">
    <location>
        <begin position="173"/>
        <end position="367"/>
    </location>
</feature>
<dbReference type="AlphaFoldDB" id="C4JH54"/>
<name>C4JH54_UNCRE</name>
<feature type="region of interest" description="Disordered" evidence="10">
    <location>
        <begin position="95"/>
        <end position="151"/>
    </location>
</feature>
<dbReference type="eggNOG" id="KOG1812">
    <property type="taxonomic scope" value="Eukaryota"/>
</dbReference>
<feature type="compositionally biased region" description="Basic residues" evidence="10">
    <location>
        <begin position="664"/>
        <end position="673"/>
    </location>
</feature>
<dbReference type="PANTHER" id="PTHR11685">
    <property type="entry name" value="RBR FAMILY RING FINGER AND IBR DOMAIN-CONTAINING"/>
    <property type="match status" value="1"/>
</dbReference>
<dbReference type="KEGG" id="ure:UREG_02627"/>
<keyword evidence="5" id="KW-0677">Repeat</keyword>
<dbReference type="InterPro" id="IPR044066">
    <property type="entry name" value="TRIAD_supradom"/>
</dbReference>
<dbReference type="GO" id="GO:0016567">
    <property type="term" value="P:protein ubiquitination"/>
    <property type="evidence" value="ECO:0007669"/>
    <property type="project" value="InterPro"/>
</dbReference>
<dbReference type="OMA" id="CATRWHT"/>
<sequence>MSVSILTDVAHPGNTTRSLPDQSDTVRPLLNWPDLEGFRDTGLDNEPPANWMEHPCPPELHDFPQTTPADLVRILNLSVTAEIYQAREDEKELVGFESPGLPSSPVAPPPAGPSDAPRNDAASPIARSSTSLSTRSSTLSKDGVSTKSTIGKLSAKAPKEVRAISASIKGKYVLQECASCMEGIIEKNLLRLDCQHRYCLACFITLVTTAIHNENQFPPKCCLLEIPAKMILHNLENPNRDLYKEKAVEYAIPQQDRWYCPSNACGKWIAPKKLKKSAAVQKCPFCKFKICGFCRGPTHISRADCPKDAGLEATLHEAERHGWRRCYQCRAMVELVAGCRHMTCKCGAHFCYTCGAVWRTCSCTEEDQRRREEHLLARRLETFDHAQREAQELADAIAEIERLEQLETEERIRREEREAEERARQEAERARAEEARRRREEEEAREREAQRLMAIAELIRNLRLTLDRINESQQKMLNMRHETDALLLHSKIQDEKKQFDEKRQRLELALQSNVKKRTDALSATHETEIAEMTSKHEDEEDETFISISRHLKNRPNREERERSIMDKLKAAQDRELASLQKTHKEAMEELEHTASIEASSLEAGLAKESQLACPSVANRQILAQDITIDRHWFQAVTKKRADLLELHRQRLVRGENTTSERRPNQRRALKHSKPPSPPPAYPLPPPPTMLPPPTPGSPRTPILVLPRRPESPRPPPTPIAAPAIDPAPKPKQEKMSLKEMITANARNRRVNRSAFAVLSG</sequence>
<dbReference type="HOGENOM" id="CLU_022733_0_0_1"/>
<evidence type="ECO:0000256" key="10">
    <source>
        <dbReference type="SAM" id="MobiDB-lite"/>
    </source>
</evidence>
<dbReference type="EC" id="2.3.2.31" evidence="2"/>
<feature type="compositionally biased region" description="Pro residues" evidence="10">
    <location>
        <begin position="674"/>
        <end position="698"/>
    </location>
</feature>
<evidence type="ECO:0000256" key="1">
    <source>
        <dbReference type="ARBA" id="ARBA00001798"/>
    </source>
</evidence>
<keyword evidence="3" id="KW-0808">Transferase</keyword>
<dbReference type="SUPFAM" id="SSF57850">
    <property type="entry name" value="RING/U-box"/>
    <property type="match status" value="2"/>
</dbReference>
<evidence type="ECO:0000259" key="11">
    <source>
        <dbReference type="PROSITE" id="PS51873"/>
    </source>
</evidence>
<dbReference type="CDD" id="cd22584">
    <property type="entry name" value="Rcat_RBR_unk"/>
    <property type="match status" value="1"/>
</dbReference>
<organism evidence="12 13">
    <name type="scientific">Uncinocarpus reesii (strain UAMH 1704)</name>
    <dbReference type="NCBI Taxonomy" id="336963"/>
    <lineage>
        <taxon>Eukaryota</taxon>
        <taxon>Fungi</taxon>
        <taxon>Dikarya</taxon>
        <taxon>Ascomycota</taxon>
        <taxon>Pezizomycotina</taxon>
        <taxon>Eurotiomycetes</taxon>
        <taxon>Eurotiomycetidae</taxon>
        <taxon>Onygenales</taxon>
        <taxon>Onygenaceae</taxon>
        <taxon>Uncinocarpus</taxon>
    </lineage>
</organism>
<comment type="catalytic activity">
    <reaction evidence="1">
        <text>[E2 ubiquitin-conjugating enzyme]-S-ubiquitinyl-L-cysteine + [acceptor protein]-L-lysine = [E2 ubiquitin-conjugating enzyme]-L-cysteine + [acceptor protein]-N(6)-ubiquitinyl-L-lysine.</text>
        <dbReference type="EC" id="2.3.2.31"/>
    </reaction>
</comment>
<dbReference type="GO" id="GO:0061630">
    <property type="term" value="F:ubiquitin protein ligase activity"/>
    <property type="evidence" value="ECO:0007669"/>
    <property type="project" value="UniProtKB-EC"/>
</dbReference>
<dbReference type="InterPro" id="IPR002867">
    <property type="entry name" value="IBR_dom"/>
</dbReference>
<dbReference type="VEuPathDB" id="FungiDB:UREG_02627"/>
<dbReference type="GO" id="GO:0008270">
    <property type="term" value="F:zinc ion binding"/>
    <property type="evidence" value="ECO:0007669"/>
    <property type="project" value="UniProtKB-KW"/>
</dbReference>
<gene>
    <name evidence="12" type="ORF">UREG_02627</name>
</gene>
<keyword evidence="6" id="KW-0863">Zinc-finger</keyword>
<dbReference type="OrthoDB" id="9977870at2759"/>